<accession>A0A0K2TNE9</accession>
<name>A0A0K2TNE9_LEPSM</name>
<proteinExistence type="predicted"/>
<evidence type="ECO:0000313" key="1">
    <source>
        <dbReference type="EMBL" id="CDW27340.1"/>
    </source>
</evidence>
<dbReference type="AlphaFoldDB" id="A0A0K2TNE9"/>
<reference evidence="1" key="1">
    <citation type="submission" date="2014-05" db="EMBL/GenBank/DDBJ databases">
        <authorList>
            <person name="Chronopoulou M."/>
        </authorList>
    </citation>
    <scope>NUCLEOTIDE SEQUENCE</scope>
    <source>
        <tissue evidence="1">Whole organism</tissue>
    </source>
</reference>
<organism evidence="1">
    <name type="scientific">Lepeophtheirus salmonis</name>
    <name type="common">Salmon louse</name>
    <name type="synonym">Caligus salmonis</name>
    <dbReference type="NCBI Taxonomy" id="72036"/>
    <lineage>
        <taxon>Eukaryota</taxon>
        <taxon>Metazoa</taxon>
        <taxon>Ecdysozoa</taxon>
        <taxon>Arthropoda</taxon>
        <taxon>Crustacea</taxon>
        <taxon>Multicrustacea</taxon>
        <taxon>Hexanauplia</taxon>
        <taxon>Copepoda</taxon>
        <taxon>Siphonostomatoida</taxon>
        <taxon>Caligidae</taxon>
        <taxon>Lepeophtheirus</taxon>
    </lineage>
</organism>
<protein>
    <submittedName>
        <fullName evidence="1">Uncharacterized protein</fullName>
    </submittedName>
</protein>
<sequence>MRRVWVQYCPCIVTKGENLKKILLCPIQRFL</sequence>
<dbReference type="EMBL" id="HACA01009979">
    <property type="protein sequence ID" value="CDW27340.1"/>
    <property type="molecule type" value="Transcribed_RNA"/>
</dbReference>